<dbReference type="Pfam" id="PF05430">
    <property type="entry name" value="Methyltransf_30"/>
    <property type="match status" value="1"/>
</dbReference>
<evidence type="ECO:0000256" key="5">
    <source>
        <dbReference type="ARBA" id="ARBA00022691"/>
    </source>
</evidence>
<evidence type="ECO:0000313" key="12">
    <source>
        <dbReference type="EMBL" id="OIR07198.1"/>
    </source>
</evidence>
<dbReference type="Pfam" id="PF01266">
    <property type="entry name" value="DAO"/>
    <property type="match status" value="1"/>
</dbReference>
<gene>
    <name evidence="12" type="primary">mnmC_10</name>
    <name evidence="12" type="ORF">GALL_107870</name>
</gene>
<keyword evidence="6" id="KW-0819">tRNA processing</keyword>
<proteinExistence type="inferred from homology"/>
<evidence type="ECO:0000256" key="9">
    <source>
        <dbReference type="ARBA" id="ARBA00023268"/>
    </source>
</evidence>
<dbReference type="Gene3D" id="3.40.50.150">
    <property type="entry name" value="Vaccinia Virus protein VP39"/>
    <property type="match status" value="1"/>
</dbReference>
<dbReference type="PANTHER" id="PTHR13847">
    <property type="entry name" value="SARCOSINE DEHYDROGENASE-RELATED"/>
    <property type="match status" value="1"/>
</dbReference>
<keyword evidence="1" id="KW-0963">Cytoplasm</keyword>
<dbReference type="NCBIfam" id="NF002483">
    <property type="entry name" value="PRK01747.1-4"/>
    <property type="match status" value="1"/>
</dbReference>
<dbReference type="InterPro" id="IPR047785">
    <property type="entry name" value="tRNA_MNMC2"/>
</dbReference>
<evidence type="ECO:0000256" key="2">
    <source>
        <dbReference type="ARBA" id="ARBA00022603"/>
    </source>
</evidence>
<evidence type="ECO:0000256" key="4">
    <source>
        <dbReference type="ARBA" id="ARBA00022679"/>
    </source>
</evidence>
<evidence type="ECO:0000256" key="7">
    <source>
        <dbReference type="ARBA" id="ARBA00022827"/>
    </source>
</evidence>
<dbReference type="Gene3D" id="3.30.9.10">
    <property type="entry name" value="D-Amino Acid Oxidase, subunit A, domain 2"/>
    <property type="match status" value="1"/>
</dbReference>
<dbReference type="InterPro" id="IPR036188">
    <property type="entry name" value="FAD/NAD-bd_sf"/>
</dbReference>
<protein>
    <submittedName>
        <fullName evidence="12">tRNA 5-methylaminomethyl-2-thiouridine biosynthesis bifunctional protein MnmC</fullName>
    </submittedName>
</protein>
<reference evidence="12" key="1">
    <citation type="submission" date="2016-10" db="EMBL/GenBank/DDBJ databases">
        <title>Sequence of Gallionella enrichment culture.</title>
        <authorList>
            <person name="Poehlein A."/>
            <person name="Muehling M."/>
            <person name="Daniel R."/>
        </authorList>
    </citation>
    <scope>NUCLEOTIDE SEQUENCE</scope>
</reference>
<comment type="caution">
    <text evidence="12">The sequence shown here is derived from an EMBL/GenBank/DDBJ whole genome shotgun (WGS) entry which is preliminary data.</text>
</comment>
<keyword evidence="3" id="KW-0285">Flavoprotein</keyword>
<evidence type="ECO:0000256" key="1">
    <source>
        <dbReference type="ARBA" id="ARBA00022490"/>
    </source>
</evidence>
<dbReference type="NCBIfam" id="NF033855">
    <property type="entry name" value="tRNA_MNMC2"/>
    <property type="match status" value="1"/>
</dbReference>
<evidence type="ECO:0000256" key="3">
    <source>
        <dbReference type="ARBA" id="ARBA00022630"/>
    </source>
</evidence>
<evidence type="ECO:0000259" key="11">
    <source>
        <dbReference type="Pfam" id="PF05430"/>
    </source>
</evidence>
<keyword evidence="4" id="KW-0808">Transferase</keyword>
<dbReference type="GO" id="GO:0004808">
    <property type="term" value="F:tRNA (5-methylaminomethyl-2-thiouridylate)(34)-methyltransferase activity"/>
    <property type="evidence" value="ECO:0007669"/>
    <property type="project" value="InterPro"/>
</dbReference>
<dbReference type="InterPro" id="IPR029063">
    <property type="entry name" value="SAM-dependent_MTases_sf"/>
</dbReference>
<keyword evidence="7" id="KW-0274">FAD</keyword>
<keyword evidence="2" id="KW-0489">Methyltransferase</keyword>
<evidence type="ECO:0000256" key="6">
    <source>
        <dbReference type="ARBA" id="ARBA00022694"/>
    </source>
</evidence>
<dbReference type="PANTHER" id="PTHR13847:SF283">
    <property type="entry name" value="TRNA 5-METHYLAMINOMETHYL-2-THIOURIDINE BIOSYNTHESIS BIFUNCTIONAL PROTEIN MNMC"/>
    <property type="match status" value="1"/>
</dbReference>
<feature type="domain" description="MnmC-like methyltransferase" evidence="11">
    <location>
        <begin position="108"/>
        <end position="228"/>
    </location>
</feature>
<keyword evidence="9" id="KW-0511">Multifunctional enzyme</keyword>
<dbReference type="EMBL" id="MLJW01000039">
    <property type="protein sequence ID" value="OIR07198.1"/>
    <property type="molecule type" value="Genomic_DNA"/>
</dbReference>
<dbReference type="HAMAP" id="MF_01102">
    <property type="entry name" value="MnmC"/>
    <property type="match status" value="1"/>
</dbReference>
<dbReference type="SUPFAM" id="SSF51905">
    <property type="entry name" value="FAD/NAD(P)-binding domain"/>
    <property type="match status" value="1"/>
</dbReference>
<dbReference type="InterPro" id="IPR006076">
    <property type="entry name" value="FAD-dep_OxRdtase"/>
</dbReference>
<keyword evidence="5" id="KW-0949">S-adenosyl-L-methionine</keyword>
<keyword evidence="8" id="KW-0560">Oxidoreductase</keyword>
<dbReference type="Gene3D" id="3.50.50.60">
    <property type="entry name" value="FAD/NAD(P)-binding domain"/>
    <property type="match status" value="1"/>
</dbReference>
<dbReference type="GO" id="GO:0008033">
    <property type="term" value="P:tRNA processing"/>
    <property type="evidence" value="ECO:0007669"/>
    <property type="project" value="UniProtKB-KW"/>
</dbReference>
<dbReference type="GO" id="GO:0032259">
    <property type="term" value="P:methylation"/>
    <property type="evidence" value="ECO:0007669"/>
    <property type="project" value="UniProtKB-KW"/>
</dbReference>
<evidence type="ECO:0000256" key="8">
    <source>
        <dbReference type="ARBA" id="ARBA00023002"/>
    </source>
</evidence>
<dbReference type="GO" id="GO:0016645">
    <property type="term" value="F:oxidoreductase activity, acting on the CH-NH group of donors"/>
    <property type="evidence" value="ECO:0007669"/>
    <property type="project" value="InterPro"/>
</dbReference>
<dbReference type="AlphaFoldDB" id="A0A1J5T4X1"/>
<evidence type="ECO:0000259" key="10">
    <source>
        <dbReference type="Pfam" id="PF01266"/>
    </source>
</evidence>
<organism evidence="12">
    <name type="scientific">mine drainage metagenome</name>
    <dbReference type="NCBI Taxonomy" id="410659"/>
    <lineage>
        <taxon>unclassified sequences</taxon>
        <taxon>metagenomes</taxon>
        <taxon>ecological metagenomes</taxon>
    </lineage>
</organism>
<dbReference type="InterPro" id="IPR008471">
    <property type="entry name" value="MnmC-like_methylTransf"/>
</dbReference>
<feature type="domain" description="FAD dependent oxidoreductase" evidence="10">
    <location>
        <begin position="242"/>
        <end position="602"/>
    </location>
</feature>
<dbReference type="GO" id="GO:0005737">
    <property type="term" value="C:cytoplasm"/>
    <property type="evidence" value="ECO:0007669"/>
    <property type="project" value="TreeGrafter"/>
</dbReference>
<dbReference type="NCBIfam" id="TIGR03197">
    <property type="entry name" value="MnmC_Cterm"/>
    <property type="match status" value="1"/>
</dbReference>
<dbReference type="InterPro" id="IPR023032">
    <property type="entry name" value="tRNA_MAMT_biosynth_bifunc_MnmC"/>
</dbReference>
<name>A0A1J5T4X1_9ZZZZ</name>
<dbReference type="NCBIfam" id="NF002481">
    <property type="entry name" value="PRK01747.1-2"/>
    <property type="match status" value="1"/>
</dbReference>
<sequence>MITPAKLSFTADGTPYSAAYDDVYHATAGGLEQARHVFLGGNELPGRWRGREAFTIVETGFGLGLNFLATWRAWQEDPQRSSRLHFVSFEKHPFAAIDLDLAHRRWPELAGLAAKLRQQWPVLAPGVQRLNFADGQVSLTLFLGDATTLLPQLVAGVDAYFIDGFAPAKNPELWSAQFLAALTRTAAPGATLATWSVAKPVREGLAACGWTLEKRAGFAEKREMLAGRLPGDRPGKTLVRSAVVVGAGLAGTACAERLASRGWSVTIIDRQPGPGLEASGNPAGVLRPLPSMDDNYLARLTRAAYLHGRRHLQALSAAGLPLRWDACGVLHLARDPINEENQRRLVARHQPPADYFCFVERDQAARLAGWPVQLGGWWFPGGGWADPASLCRANLERHPGRIRTRFGCTAESLEHGEEGWRVIDATGAVLAAAPILILACAAQALRLLPELQLPLRIARGQVNYLPQSFAAPPEIVVCRLGYVTPAANGVRSFGASFVLDNADEGLKIEETRGNLARLEFMLSGYAEGVDPESLAGRAGFRAMTPDRLPLIGALPQPDAVLAAAPGATPLRQYPRRSGLYGMLGLGARGLVWSSLAGELLAAQLEGEPLPLERELVDAVDPARFVLRGRRRQE</sequence>
<dbReference type="InterPro" id="IPR017610">
    <property type="entry name" value="tRNA_S-uridine_synth_MnmC_C"/>
</dbReference>
<accession>A0A1J5T4X1</accession>